<dbReference type="CDD" id="cd03174">
    <property type="entry name" value="DRE_TIM_metallolyase"/>
    <property type="match status" value="1"/>
</dbReference>
<dbReference type="KEGG" id="fai:FAD_1589"/>
<evidence type="ECO:0000313" key="7">
    <source>
        <dbReference type="EMBL" id="NOL59517.1"/>
    </source>
</evidence>
<evidence type="ECO:0000313" key="9">
    <source>
        <dbReference type="Proteomes" id="UP000546917"/>
    </source>
</evidence>
<dbReference type="PROSITE" id="PS00815">
    <property type="entry name" value="AIPM_HOMOCIT_SYNTH_1"/>
    <property type="match status" value="1"/>
</dbReference>
<dbReference type="OrthoDB" id="6555at2157"/>
<dbReference type="GeneID" id="31677079"/>
<reference evidence="7 9" key="2">
    <citation type="submission" date="2020-05" db="EMBL/GenBank/DDBJ databases">
        <authorList>
            <person name="Zhang R."/>
        </authorList>
    </citation>
    <scope>NUCLEOTIDE SEQUENCE [LARGE SCALE GENOMIC DNA]</scope>
    <source>
        <strain evidence="7 9">DSM 28986</strain>
    </source>
</reference>
<dbReference type="SUPFAM" id="SSF51569">
    <property type="entry name" value="Aldolase"/>
    <property type="match status" value="1"/>
</dbReference>
<dbReference type="PANTHER" id="PTHR42880">
    <property type="entry name" value="HOMOCITRATE SYNTHASE"/>
    <property type="match status" value="1"/>
</dbReference>
<dbReference type="PROSITE" id="PS00816">
    <property type="entry name" value="AIPM_HOMOCIT_SYNTH_2"/>
    <property type="match status" value="1"/>
</dbReference>
<dbReference type="PANTHER" id="PTHR42880:SF1">
    <property type="entry name" value="ISOPROPYLMALATE_HOMOCITRATE_CITRAMALATE SYNTHASE FAMILY PROTEIN"/>
    <property type="match status" value="1"/>
</dbReference>
<organism evidence="6 8">
    <name type="scientific">Ferroplasma acidiphilum</name>
    <dbReference type="NCBI Taxonomy" id="74969"/>
    <lineage>
        <taxon>Archaea</taxon>
        <taxon>Methanobacteriati</taxon>
        <taxon>Thermoplasmatota</taxon>
        <taxon>Thermoplasmata</taxon>
        <taxon>Thermoplasmatales</taxon>
        <taxon>Ferroplasmaceae</taxon>
        <taxon>Ferroplasma</taxon>
    </lineage>
</organism>
<dbReference type="InterPro" id="IPR013785">
    <property type="entry name" value="Aldolase_TIM"/>
</dbReference>
<dbReference type="Proteomes" id="UP000546917">
    <property type="component" value="Unassembled WGS sequence"/>
</dbReference>
<evidence type="ECO:0000256" key="2">
    <source>
        <dbReference type="ARBA" id="ARBA00022679"/>
    </source>
</evidence>
<feature type="domain" description="Pyruvate carboxyltransferase" evidence="5">
    <location>
        <begin position="1"/>
        <end position="237"/>
    </location>
</feature>
<name>A0A1V0N5R3_9ARCH</name>
<evidence type="ECO:0000313" key="6">
    <source>
        <dbReference type="EMBL" id="ARD85435.1"/>
    </source>
</evidence>
<dbReference type="PROSITE" id="PS50991">
    <property type="entry name" value="PYR_CT"/>
    <property type="match status" value="1"/>
</dbReference>
<dbReference type="Proteomes" id="UP000192050">
    <property type="component" value="Chromosome"/>
</dbReference>
<proteinExistence type="inferred from homology"/>
<keyword evidence="2 4" id="KW-0808">Transferase</keyword>
<sequence length="345" mass="38091">MLTDDTLREGMQTPGFAMSYDEKIELAKLISSAGIERALVAYPPAHKSEFDVTAAIVDGKYFQQVFGLGRTVKEDIDMINATGANISLHLPFKLDNLDPIYENIKYACTLGKLVEVGFVDIDMFSVDQITKFCLRMEELNVDVVQLPDTRGKMNPAAIKNVFEAARKATNIKIEAHCHNDYGMAVANTVSAISAGADYIDTTIFATGERNGIADSITLADYLMKNNLEKSLDIKGIRKAYNYMYNLILKKIGVNFFTDNLPIYGNNSGIQTAGTHVAYGNAFTEKNYSVNVYTGKKMIMEILDNNNVAYDKEKIGRIVSMIKDESAIRGEALPVKDIIKIADGAI</sequence>
<dbReference type="GO" id="GO:0004410">
    <property type="term" value="F:homocitrate synthase activity"/>
    <property type="evidence" value="ECO:0007669"/>
    <property type="project" value="UniProtKB-EC"/>
</dbReference>
<evidence type="ECO:0000259" key="5">
    <source>
        <dbReference type="PROSITE" id="PS50991"/>
    </source>
</evidence>
<reference evidence="6 8" key="1">
    <citation type="submission" date="2011-10" db="EMBL/GenBank/DDBJ databases">
        <title>Metabolic and evolutionary patterns in the extreme acidophile Ferroplasma acidiphilum.</title>
        <authorList>
            <person name="Golyshina O.V."/>
            <person name="Kozyavkin S.A."/>
            <person name="Tatusov R.L."/>
            <person name="Slesarev A.I."/>
            <person name="Golyshin P.N."/>
        </authorList>
    </citation>
    <scope>NUCLEOTIDE SEQUENCE [LARGE SCALE GENOMIC DNA]</scope>
    <source>
        <strain evidence="6">Berkeley</strain>
        <strain evidence="8">Y</strain>
    </source>
</reference>
<evidence type="ECO:0000313" key="8">
    <source>
        <dbReference type="Proteomes" id="UP000192050"/>
    </source>
</evidence>
<evidence type="ECO:0000256" key="3">
    <source>
        <dbReference type="ARBA" id="ARBA00048363"/>
    </source>
</evidence>
<dbReference type="GO" id="GO:0019752">
    <property type="term" value="P:carboxylic acid metabolic process"/>
    <property type="evidence" value="ECO:0007669"/>
    <property type="project" value="InterPro"/>
</dbReference>
<gene>
    <name evidence="6" type="ORF">FAD_1589</name>
    <name evidence="7" type="ORF">HLB00_01525</name>
</gene>
<dbReference type="STRING" id="74969.FAD_1589"/>
<comment type="similarity">
    <text evidence="1 4">Belongs to the alpha-IPM synthase/homocitrate synthase family.</text>
</comment>
<evidence type="ECO:0000256" key="1">
    <source>
        <dbReference type="ARBA" id="ARBA00006154"/>
    </source>
</evidence>
<dbReference type="InterPro" id="IPR000891">
    <property type="entry name" value="PYR_CT"/>
</dbReference>
<dbReference type="InterPro" id="IPR002034">
    <property type="entry name" value="AIPM/Hcit_synth_CS"/>
</dbReference>
<keyword evidence="8" id="KW-1185">Reference proteome</keyword>
<dbReference type="RefSeq" id="WP_081142973.1">
    <property type="nucleotide sequence ID" value="NZ_CP015363.1"/>
</dbReference>
<dbReference type="AlphaFoldDB" id="A0A1V0N5R3"/>
<dbReference type="EMBL" id="JABGBP010000041">
    <property type="protein sequence ID" value="NOL59517.1"/>
    <property type="molecule type" value="Genomic_DNA"/>
</dbReference>
<dbReference type="Gene3D" id="3.20.20.70">
    <property type="entry name" value="Aldolase class I"/>
    <property type="match status" value="1"/>
</dbReference>
<dbReference type="Pfam" id="PF00682">
    <property type="entry name" value="HMGL-like"/>
    <property type="match status" value="1"/>
</dbReference>
<evidence type="ECO:0000256" key="4">
    <source>
        <dbReference type="RuleBase" id="RU003523"/>
    </source>
</evidence>
<comment type="catalytic activity">
    <reaction evidence="3">
        <text>acetyl-CoA + 2-oxoglutarate + H2O = (2R)-homocitrate + CoA + H(+)</text>
        <dbReference type="Rhea" id="RHEA:12929"/>
        <dbReference type="ChEBI" id="CHEBI:15377"/>
        <dbReference type="ChEBI" id="CHEBI:15378"/>
        <dbReference type="ChEBI" id="CHEBI:16810"/>
        <dbReference type="ChEBI" id="CHEBI:57287"/>
        <dbReference type="ChEBI" id="CHEBI:57288"/>
        <dbReference type="ChEBI" id="CHEBI:58884"/>
        <dbReference type="EC" id="2.3.3.14"/>
    </reaction>
    <physiologicalReaction direction="left-to-right" evidence="3">
        <dbReference type="Rhea" id="RHEA:12930"/>
    </physiologicalReaction>
</comment>
<dbReference type="EMBL" id="CP015363">
    <property type="protein sequence ID" value="ARD85435.1"/>
    <property type="molecule type" value="Genomic_DNA"/>
</dbReference>
<accession>A0A1V0N5R3</accession>
<protein>
    <submittedName>
        <fullName evidence="6">2-isopropylmalate synthase</fullName>
    </submittedName>
</protein>